<name>A0A1G4G789_9BACT</name>
<evidence type="ECO:0008006" key="4">
    <source>
        <dbReference type="Google" id="ProtNLM"/>
    </source>
</evidence>
<dbReference type="AlphaFoldDB" id="A0A1G4G789"/>
<sequence length="434" mass="50334">MKSIVCVVLISLFIPVAAGQNPVIDRDSILHYFGQVRQATRENVRIWEKDIYGPIMLIDEHTRTVFANEPDNGNQLVETDGYYTGVLPKTISFHNTSLEWNGKTWATVVLPLSSDKHPRLDLITHELFHCAQPSLGFDMRVSDNHHLDEKDGRVLLRLEIEALKKALKARRLYQAEEHLRNALLFRRYRHLVYSGSQTSENRLELLEGLATYTGQMMSGRSKLQLRQYLIERLENYARIPSFVRSFAYETVPVYAFFLYQKNSDWNKGISSSTDLTDLFEEAFELEMRIVLPSYISQLAEEYHGREILDQEVLREEKQRLRLEELREKFMERARLEIKLEKMNMSFDLTNPIALDVDEGMVYPTLRISDNWGILTVNGGGALLSPGHIWVVLSEPIEIGETEIIGEGWHIELNEGYHLEKNSQGNYLMTKKKER</sequence>
<keyword evidence="1" id="KW-0732">Signal</keyword>
<keyword evidence="3" id="KW-1185">Reference proteome</keyword>
<reference evidence="2 3" key="1">
    <citation type="submission" date="2016-08" db="EMBL/GenBank/DDBJ databases">
        <authorList>
            <person name="Seilhamer J.J."/>
        </authorList>
    </citation>
    <scope>NUCLEOTIDE SEQUENCE [LARGE SCALE GENOMIC DNA]</scope>
    <source>
        <strain evidence="2">ING2-E5A</strain>
    </source>
</reference>
<feature type="chain" id="PRO_5009603892" description="Secreted protein" evidence="1">
    <location>
        <begin position="19"/>
        <end position="434"/>
    </location>
</feature>
<evidence type="ECO:0000313" key="2">
    <source>
        <dbReference type="EMBL" id="SCM57782.1"/>
    </source>
</evidence>
<dbReference type="EMBL" id="LT608328">
    <property type="protein sequence ID" value="SCM57782.1"/>
    <property type="molecule type" value="Genomic_DNA"/>
</dbReference>
<dbReference type="Proteomes" id="UP000178485">
    <property type="component" value="Chromosome i"/>
</dbReference>
<feature type="signal peptide" evidence="1">
    <location>
        <begin position="1"/>
        <end position="18"/>
    </location>
</feature>
<dbReference type="RefSeq" id="WP_071136837.1">
    <property type="nucleotide sequence ID" value="NZ_DUQN01000058.1"/>
</dbReference>
<organism evidence="2 3">
    <name type="scientific">Petrimonas mucosa</name>
    <dbReference type="NCBI Taxonomy" id="1642646"/>
    <lineage>
        <taxon>Bacteria</taxon>
        <taxon>Pseudomonadati</taxon>
        <taxon>Bacteroidota</taxon>
        <taxon>Bacteroidia</taxon>
        <taxon>Bacteroidales</taxon>
        <taxon>Dysgonomonadaceae</taxon>
        <taxon>Petrimonas</taxon>
    </lineage>
</organism>
<protein>
    <recommendedName>
        <fullName evidence="4">Secreted protein</fullName>
    </recommendedName>
</protein>
<evidence type="ECO:0000256" key="1">
    <source>
        <dbReference type="SAM" id="SignalP"/>
    </source>
</evidence>
<dbReference type="STRING" id="1642646.ING2E5A_1506"/>
<evidence type="ECO:0000313" key="3">
    <source>
        <dbReference type="Proteomes" id="UP000178485"/>
    </source>
</evidence>
<dbReference type="KEGG" id="pmuc:ING2E5A_1506"/>
<proteinExistence type="predicted"/>
<gene>
    <name evidence="2" type="ORF">ING2E5A_1506</name>
</gene>
<accession>A0A1G4G789</accession>